<evidence type="ECO:0000313" key="1">
    <source>
        <dbReference type="EMBL" id="CAB4699037.1"/>
    </source>
</evidence>
<protein>
    <submittedName>
        <fullName evidence="1">Unannotated protein</fullName>
    </submittedName>
</protein>
<reference evidence="1" key="1">
    <citation type="submission" date="2020-05" db="EMBL/GenBank/DDBJ databases">
        <authorList>
            <person name="Chiriac C."/>
            <person name="Salcher M."/>
            <person name="Ghai R."/>
            <person name="Kavagutti S V."/>
        </authorList>
    </citation>
    <scope>NUCLEOTIDE SEQUENCE</scope>
</reference>
<dbReference type="AlphaFoldDB" id="A0A6J6PK08"/>
<proteinExistence type="predicted"/>
<accession>A0A6J6PK08</accession>
<sequence>MRQAKEHEIESFDRRKVELGEHEIGVRDSEAGIQRRCQRSSLRVASSDDDFVIGMLRSDTQELSPGVTTCANNAYSDHRRMIIQRAA</sequence>
<organism evidence="1">
    <name type="scientific">freshwater metagenome</name>
    <dbReference type="NCBI Taxonomy" id="449393"/>
    <lineage>
        <taxon>unclassified sequences</taxon>
        <taxon>metagenomes</taxon>
        <taxon>ecological metagenomes</taxon>
    </lineage>
</organism>
<name>A0A6J6PK08_9ZZZZ</name>
<gene>
    <name evidence="1" type="ORF">UFOPK2366_01170</name>
</gene>
<dbReference type="EMBL" id="CAEZXM010000217">
    <property type="protein sequence ID" value="CAB4699037.1"/>
    <property type="molecule type" value="Genomic_DNA"/>
</dbReference>